<keyword evidence="3" id="KW-1185">Reference proteome</keyword>
<dbReference type="PROSITE" id="PS51459">
    <property type="entry name" value="FIDO"/>
    <property type="match status" value="1"/>
</dbReference>
<dbReference type="RefSeq" id="WP_379042504.1">
    <property type="nucleotide sequence ID" value="NZ_JBHSKW010000023.1"/>
</dbReference>
<dbReference type="InterPro" id="IPR040198">
    <property type="entry name" value="Fido_containing"/>
</dbReference>
<comment type="caution">
    <text evidence="2">The sequence shown here is derived from an EMBL/GenBank/DDBJ whole genome shotgun (WGS) entry which is preliminary data.</text>
</comment>
<evidence type="ECO:0000313" key="2">
    <source>
        <dbReference type="EMBL" id="MFD2732366.1"/>
    </source>
</evidence>
<dbReference type="EMBL" id="JBHULV010000041">
    <property type="protein sequence ID" value="MFD2732366.1"/>
    <property type="molecule type" value="Genomic_DNA"/>
</dbReference>
<accession>A0ABW5TW65</accession>
<dbReference type="Proteomes" id="UP001597546">
    <property type="component" value="Unassembled WGS sequence"/>
</dbReference>
<feature type="domain" description="Fido" evidence="1">
    <location>
        <begin position="112"/>
        <end position="268"/>
    </location>
</feature>
<gene>
    <name evidence="2" type="ORF">ACFSSE_11695</name>
</gene>
<dbReference type="InterPro" id="IPR036597">
    <property type="entry name" value="Fido-like_dom_sf"/>
</dbReference>
<dbReference type="InterPro" id="IPR003812">
    <property type="entry name" value="Fido"/>
</dbReference>
<dbReference type="PANTHER" id="PTHR13504">
    <property type="entry name" value="FIDO DOMAIN-CONTAINING PROTEIN DDB_G0283145"/>
    <property type="match status" value="1"/>
</dbReference>
<dbReference type="PANTHER" id="PTHR13504:SF33">
    <property type="entry name" value="FIC FAMILY PROTEIN"/>
    <property type="match status" value="1"/>
</dbReference>
<dbReference type="SUPFAM" id="SSF140931">
    <property type="entry name" value="Fic-like"/>
    <property type="match status" value="1"/>
</dbReference>
<organism evidence="2 3">
    <name type="scientific">Pedobacter alpinus</name>
    <dbReference type="NCBI Taxonomy" id="1590643"/>
    <lineage>
        <taxon>Bacteria</taxon>
        <taxon>Pseudomonadati</taxon>
        <taxon>Bacteroidota</taxon>
        <taxon>Sphingobacteriia</taxon>
        <taxon>Sphingobacteriales</taxon>
        <taxon>Sphingobacteriaceae</taxon>
        <taxon>Pedobacter</taxon>
    </lineage>
</organism>
<dbReference type="Gene3D" id="1.10.10.10">
    <property type="entry name" value="Winged helix-like DNA-binding domain superfamily/Winged helix DNA-binding domain"/>
    <property type="match status" value="1"/>
</dbReference>
<evidence type="ECO:0000313" key="3">
    <source>
        <dbReference type="Proteomes" id="UP001597546"/>
    </source>
</evidence>
<dbReference type="Pfam" id="PF02661">
    <property type="entry name" value="Fic"/>
    <property type="match status" value="1"/>
</dbReference>
<proteinExistence type="predicted"/>
<reference evidence="3" key="1">
    <citation type="journal article" date="2019" name="Int. J. Syst. Evol. Microbiol.">
        <title>The Global Catalogue of Microorganisms (GCM) 10K type strain sequencing project: providing services to taxonomists for standard genome sequencing and annotation.</title>
        <authorList>
            <consortium name="The Broad Institute Genomics Platform"/>
            <consortium name="The Broad Institute Genome Sequencing Center for Infectious Disease"/>
            <person name="Wu L."/>
            <person name="Ma J."/>
        </authorList>
    </citation>
    <scope>NUCLEOTIDE SEQUENCE [LARGE SCALE GENOMIC DNA]</scope>
    <source>
        <strain evidence="3">KCTC 42456</strain>
    </source>
</reference>
<dbReference type="InterPro" id="IPR025230">
    <property type="entry name" value="DUF4172"/>
</dbReference>
<name>A0ABW5TW65_9SPHI</name>
<protein>
    <submittedName>
        <fullName evidence="2">Fic family protein</fullName>
    </submittedName>
</protein>
<dbReference type="InterPro" id="IPR036388">
    <property type="entry name" value="WH-like_DNA-bd_sf"/>
</dbReference>
<dbReference type="Pfam" id="PF13776">
    <property type="entry name" value="DUF4172"/>
    <property type="match status" value="1"/>
</dbReference>
<dbReference type="Gene3D" id="1.10.3290.10">
    <property type="entry name" value="Fido-like domain"/>
    <property type="match status" value="1"/>
</dbReference>
<evidence type="ECO:0000259" key="1">
    <source>
        <dbReference type="PROSITE" id="PS51459"/>
    </source>
</evidence>
<sequence>MYNWQFKNWPHFSYSKEKLQEISVAFAQEYGAVNGLMTGLDEELKQETLLEMLIEEAIKTSEIEGEYMSREDVMSSIKNNLGIHKNAAVKDKRASGVAKLMVEINQKTAVPLTLDLLCHWHQILMEHNQKVNPGLWRRGEEPMQIVSGAYGREVVNYEAPPSAIVPAEMEKFIVWYKNPEMPVKDNVSNALLKSAIAHFHFESIHPFEDGNGRIGRALAEFALSQTLGAPVLLSLSKTIEKDRKRYYEELKTAQRSLEITEWVNYFSQVILEAQRDAKELVQFTLKKAKFFDRYKNQLNERQLKVINRMLEEGIAGFLGGMTAKKYIAITKTSKATATRDLQQLNELGVFTLEGAGRSVRYQLAL</sequence>